<evidence type="ECO:0000256" key="1">
    <source>
        <dbReference type="SAM" id="MobiDB-lite"/>
    </source>
</evidence>
<dbReference type="Proteomes" id="UP000008144">
    <property type="component" value="Chromosome 1"/>
</dbReference>
<dbReference type="InParanoid" id="F6W8M8"/>
<sequence length="173" mass="19594">MSVNGGIQPPNGATELFSLPPKEAAQSSVESMVVSSQSQLSHGARNEDYEADVASSEEKEVRERRKRSRNQREKDRVSKERRISKDGTSDEEEKMNQKMLRSFNDVEGHSPNGEENNDKTDERSKRSENNGVNFKAKKLRKSDSCFMEVEQWEEKRPSTASMESLTSCSNTTN</sequence>
<dbReference type="EMBL" id="EAAA01000322">
    <property type="status" value="NOT_ANNOTATED_CDS"/>
    <property type="molecule type" value="Genomic_DNA"/>
</dbReference>
<reference evidence="3" key="1">
    <citation type="journal article" date="2002" name="Science">
        <title>The draft genome of Ciona intestinalis: insights into chordate and vertebrate origins.</title>
        <authorList>
            <person name="Dehal P."/>
            <person name="Satou Y."/>
            <person name="Campbell R.K."/>
            <person name="Chapman J."/>
            <person name="Degnan B."/>
            <person name="De Tomaso A."/>
            <person name="Davidson B."/>
            <person name="Di Gregorio A."/>
            <person name="Gelpke M."/>
            <person name="Goodstein D.M."/>
            <person name="Harafuji N."/>
            <person name="Hastings K.E."/>
            <person name="Ho I."/>
            <person name="Hotta K."/>
            <person name="Huang W."/>
            <person name="Kawashima T."/>
            <person name="Lemaire P."/>
            <person name="Martinez D."/>
            <person name="Meinertzhagen I.A."/>
            <person name="Necula S."/>
            <person name="Nonaka M."/>
            <person name="Putnam N."/>
            <person name="Rash S."/>
            <person name="Saiga H."/>
            <person name="Satake M."/>
            <person name="Terry A."/>
            <person name="Yamada L."/>
            <person name="Wang H.G."/>
            <person name="Awazu S."/>
            <person name="Azumi K."/>
            <person name="Boore J."/>
            <person name="Branno M."/>
            <person name="Chin-Bow S."/>
            <person name="DeSantis R."/>
            <person name="Doyle S."/>
            <person name="Francino P."/>
            <person name="Keys D.N."/>
            <person name="Haga S."/>
            <person name="Hayashi H."/>
            <person name="Hino K."/>
            <person name="Imai K.S."/>
            <person name="Inaba K."/>
            <person name="Kano S."/>
            <person name="Kobayashi K."/>
            <person name="Kobayashi M."/>
            <person name="Lee B.I."/>
            <person name="Makabe K.W."/>
            <person name="Manohar C."/>
            <person name="Matassi G."/>
            <person name="Medina M."/>
            <person name="Mochizuki Y."/>
            <person name="Mount S."/>
            <person name="Morishita T."/>
            <person name="Miura S."/>
            <person name="Nakayama A."/>
            <person name="Nishizaka S."/>
            <person name="Nomoto H."/>
            <person name="Ohta F."/>
            <person name="Oishi K."/>
            <person name="Rigoutsos I."/>
            <person name="Sano M."/>
            <person name="Sasaki A."/>
            <person name="Sasakura Y."/>
            <person name="Shoguchi E."/>
            <person name="Shin-i T."/>
            <person name="Spagnuolo A."/>
            <person name="Stainier D."/>
            <person name="Suzuki M.M."/>
            <person name="Tassy O."/>
            <person name="Takatori N."/>
            <person name="Tokuoka M."/>
            <person name="Yagi K."/>
            <person name="Yoshizaki F."/>
            <person name="Wada S."/>
            <person name="Zhang C."/>
            <person name="Hyatt P.D."/>
            <person name="Larimer F."/>
            <person name="Detter C."/>
            <person name="Doggett N."/>
            <person name="Glavina T."/>
            <person name="Hawkins T."/>
            <person name="Richardson P."/>
            <person name="Lucas S."/>
            <person name="Kohara Y."/>
            <person name="Levine M."/>
            <person name="Satoh N."/>
            <person name="Rokhsar D.S."/>
        </authorList>
    </citation>
    <scope>NUCLEOTIDE SEQUENCE [LARGE SCALE GENOMIC DNA]</scope>
</reference>
<evidence type="ECO:0000313" key="3">
    <source>
        <dbReference type="Proteomes" id="UP000008144"/>
    </source>
</evidence>
<organism evidence="2 3">
    <name type="scientific">Ciona intestinalis</name>
    <name type="common">Transparent sea squirt</name>
    <name type="synonym">Ascidia intestinalis</name>
    <dbReference type="NCBI Taxonomy" id="7719"/>
    <lineage>
        <taxon>Eukaryota</taxon>
        <taxon>Metazoa</taxon>
        <taxon>Chordata</taxon>
        <taxon>Tunicata</taxon>
        <taxon>Ascidiacea</taxon>
        <taxon>Phlebobranchia</taxon>
        <taxon>Cionidae</taxon>
        <taxon>Ciona</taxon>
    </lineage>
</organism>
<feature type="compositionally biased region" description="Basic and acidic residues" evidence="1">
    <location>
        <begin position="70"/>
        <end position="88"/>
    </location>
</feature>
<evidence type="ECO:0000313" key="2">
    <source>
        <dbReference type="Ensembl" id="ENSCINP00000014561.3"/>
    </source>
</evidence>
<feature type="region of interest" description="Disordered" evidence="1">
    <location>
        <begin position="151"/>
        <end position="173"/>
    </location>
</feature>
<reference evidence="2" key="3">
    <citation type="submission" date="2025-08" db="UniProtKB">
        <authorList>
            <consortium name="Ensembl"/>
        </authorList>
    </citation>
    <scope>IDENTIFICATION</scope>
</reference>
<reference evidence="2" key="2">
    <citation type="journal article" date="2008" name="Genome Biol.">
        <title>Improved genome assembly and evidence-based global gene model set for the chordate Ciona intestinalis: new insight into intron and operon populations.</title>
        <authorList>
            <person name="Satou Y."/>
            <person name="Mineta K."/>
            <person name="Ogasawara M."/>
            <person name="Sasakura Y."/>
            <person name="Shoguchi E."/>
            <person name="Ueno K."/>
            <person name="Yamada L."/>
            <person name="Matsumoto J."/>
            <person name="Wasserscheid J."/>
            <person name="Dewar K."/>
            <person name="Wiley G.B."/>
            <person name="Macmil S.L."/>
            <person name="Roe B.A."/>
            <person name="Zeller R.W."/>
            <person name="Hastings K.E."/>
            <person name="Lemaire P."/>
            <person name="Lindquist E."/>
            <person name="Endo T."/>
            <person name="Hotta K."/>
            <person name="Inaba K."/>
        </authorList>
    </citation>
    <scope>NUCLEOTIDE SEQUENCE [LARGE SCALE GENOMIC DNA]</scope>
    <source>
        <strain evidence="2">wild type</strain>
    </source>
</reference>
<accession>F6W8M8</accession>
<dbReference type="Ensembl" id="ENSCINT00000014561.3">
    <property type="protein sequence ID" value="ENSCINP00000014561.3"/>
    <property type="gene ID" value="ENSCING00000007090.3"/>
</dbReference>
<dbReference type="HOGENOM" id="CLU_1546996_0_0_1"/>
<feature type="compositionally biased region" description="Low complexity" evidence="1">
    <location>
        <begin position="26"/>
        <end position="41"/>
    </location>
</feature>
<feature type="region of interest" description="Disordered" evidence="1">
    <location>
        <begin position="1"/>
        <end position="136"/>
    </location>
</feature>
<dbReference type="AlphaFoldDB" id="F6W8M8"/>
<protein>
    <submittedName>
        <fullName evidence="2">Uncharacterized protein</fullName>
    </submittedName>
</protein>
<keyword evidence="3" id="KW-1185">Reference proteome</keyword>
<dbReference type="OMA" id="MEVEQWE"/>
<proteinExistence type="predicted"/>
<reference evidence="2" key="4">
    <citation type="submission" date="2025-09" db="UniProtKB">
        <authorList>
            <consortium name="Ensembl"/>
        </authorList>
    </citation>
    <scope>IDENTIFICATION</scope>
</reference>
<feature type="compositionally biased region" description="Polar residues" evidence="1">
    <location>
        <begin position="158"/>
        <end position="173"/>
    </location>
</feature>
<feature type="compositionally biased region" description="Basic and acidic residues" evidence="1">
    <location>
        <begin position="116"/>
        <end position="128"/>
    </location>
</feature>
<name>F6W8M8_CIOIN</name>